<name>A0ACB9LPT7_BAUVA</name>
<proteinExistence type="predicted"/>
<sequence>MASSLIFGVSPRIIKCNLPCSSPCRPPLNPVLLDLPLRSFKQSHPHICKNFRSLPKFPTIACHSSNPTSSSSPENDMIIGDNVSKQQILEADAPWMYKCLPEQLKPYARLGRFHIKAIWLGWFDFPMLWSIPLAADPGHLPDLKLLALFLVARFVLKIYVNTVNDLVDRDFDKRVERSKNRPFASGELTPFQGLCFIGFQLHCFLGAGILLKLDKLSWTLWGTTLLLFFIYPFMKRMTYWPQAFLGLAMGWETLLGWQAVKGSLDLAILSPLFASTVFWVLLADTIYAHQDKKDDLKVGVKSTALLFGDSNKMWLTGFSIACIGCLALCGFNATIGWPFYAFLAAASGQLAWQILTVDLSSPADCNNKFVSNIWFGALISAGIVAGKLII</sequence>
<accession>A0ACB9LPT7</accession>
<dbReference type="Proteomes" id="UP000828941">
    <property type="component" value="Chromosome 11"/>
</dbReference>
<gene>
    <name evidence="1" type="ORF">L6164_026321</name>
</gene>
<reference evidence="1 2" key="1">
    <citation type="journal article" date="2022" name="DNA Res.">
        <title>Chromosomal-level genome assembly of the orchid tree Bauhinia variegata (Leguminosae; Cercidoideae) supports the allotetraploid origin hypothesis of Bauhinia.</title>
        <authorList>
            <person name="Zhong Y."/>
            <person name="Chen Y."/>
            <person name="Zheng D."/>
            <person name="Pang J."/>
            <person name="Liu Y."/>
            <person name="Luo S."/>
            <person name="Meng S."/>
            <person name="Qian L."/>
            <person name="Wei D."/>
            <person name="Dai S."/>
            <person name="Zhou R."/>
        </authorList>
    </citation>
    <scope>NUCLEOTIDE SEQUENCE [LARGE SCALE GENOMIC DNA]</scope>
    <source>
        <strain evidence="1">BV-YZ2020</strain>
    </source>
</reference>
<dbReference type="EMBL" id="CM039436">
    <property type="protein sequence ID" value="KAI4313335.1"/>
    <property type="molecule type" value="Genomic_DNA"/>
</dbReference>
<keyword evidence="2" id="KW-1185">Reference proteome</keyword>
<evidence type="ECO:0000313" key="2">
    <source>
        <dbReference type="Proteomes" id="UP000828941"/>
    </source>
</evidence>
<organism evidence="1 2">
    <name type="scientific">Bauhinia variegata</name>
    <name type="common">Purple orchid tree</name>
    <name type="synonym">Phanera variegata</name>
    <dbReference type="NCBI Taxonomy" id="167791"/>
    <lineage>
        <taxon>Eukaryota</taxon>
        <taxon>Viridiplantae</taxon>
        <taxon>Streptophyta</taxon>
        <taxon>Embryophyta</taxon>
        <taxon>Tracheophyta</taxon>
        <taxon>Spermatophyta</taxon>
        <taxon>Magnoliopsida</taxon>
        <taxon>eudicotyledons</taxon>
        <taxon>Gunneridae</taxon>
        <taxon>Pentapetalae</taxon>
        <taxon>rosids</taxon>
        <taxon>fabids</taxon>
        <taxon>Fabales</taxon>
        <taxon>Fabaceae</taxon>
        <taxon>Cercidoideae</taxon>
        <taxon>Cercideae</taxon>
        <taxon>Bauhiniinae</taxon>
        <taxon>Bauhinia</taxon>
    </lineage>
</organism>
<comment type="caution">
    <text evidence="1">The sequence shown here is derived from an EMBL/GenBank/DDBJ whole genome shotgun (WGS) entry which is preliminary data.</text>
</comment>
<evidence type="ECO:0000313" key="1">
    <source>
        <dbReference type="EMBL" id="KAI4313335.1"/>
    </source>
</evidence>
<protein>
    <submittedName>
        <fullName evidence="1">Uncharacterized protein</fullName>
    </submittedName>
</protein>